<dbReference type="PROSITE" id="PS51068">
    <property type="entry name" value="FPG_CAT"/>
    <property type="match status" value="1"/>
</dbReference>
<dbReference type="SUPFAM" id="SSF57716">
    <property type="entry name" value="Glucocorticoid receptor-like (DNA-binding domain)"/>
    <property type="match status" value="1"/>
</dbReference>
<dbReference type="AlphaFoldDB" id="A0A1H4UP71"/>
<dbReference type="PROSITE" id="PS01242">
    <property type="entry name" value="ZF_FPG_1"/>
    <property type="match status" value="1"/>
</dbReference>
<evidence type="ECO:0000313" key="17">
    <source>
        <dbReference type="EMBL" id="SEC70526.1"/>
    </source>
</evidence>
<dbReference type="GO" id="GO:0006284">
    <property type="term" value="P:base-excision repair"/>
    <property type="evidence" value="ECO:0007669"/>
    <property type="project" value="InterPro"/>
</dbReference>
<evidence type="ECO:0000259" key="15">
    <source>
        <dbReference type="PROSITE" id="PS51066"/>
    </source>
</evidence>
<dbReference type="InterPro" id="IPR012319">
    <property type="entry name" value="FPG_cat"/>
</dbReference>
<dbReference type="SUPFAM" id="SSF46946">
    <property type="entry name" value="S13-like H2TH domain"/>
    <property type="match status" value="1"/>
</dbReference>
<feature type="domain" description="Formamidopyrimidine-DNA glycosylase catalytic" evidence="16">
    <location>
        <begin position="5"/>
        <end position="118"/>
    </location>
</feature>
<evidence type="ECO:0000256" key="11">
    <source>
        <dbReference type="ARBA" id="ARBA00023268"/>
    </source>
</evidence>
<evidence type="ECO:0000256" key="1">
    <source>
        <dbReference type="ARBA" id="ARBA00009409"/>
    </source>
</evidence>
<dbReference type="SUPFAM" id="SSF81624">
    <property type="entry name" value="N-terminal domain of MutM-like DNA repair proteins"/>
    <property type="match status" value="1"/>
</dbReference>
<dbReference type="PANTHER" id="PTHR42697:SF1">
    <property type="entry name" value="ENDONUCLEASE 8"/>
    <property type="match status" value="1"/>
</dbReference>
<reference evidence="18" key="1">
    <citation type="submission" date="2016-10" db="EMBL/GenBank/DDBJ databases">
        <authorList>
            <person name="Varghese N."/>
            <person name="Submissions S."/>
        </authorList>
    </citation>
    <scope>NUCLEOTIDE SEQUENCE [LARGE SCALE GENOMIC DNA]</scope>
    <source>
        <strain evidence="18">DSM 40318</strain>
    </source>
</reference>
<dbReference type="Pfam" id="PF01149">
    <property type="entry name" value="Fapy_DNA_glyco"/>
    <property type="match status" value="1"/>
</dbReference>
<evidence type="ECO:0000256" key="9">
    <source>
        <dbReference type="ARBA" id="ARBA00023204"/>
    </source>
</evidence>
<keyword evidence="7" id="KW-0862">Zinc</keyword>
<dbReference type="GO" id="GO:0140078">
    <property type="term" value="F:class I DNA-(apurinic or apyrimidinic site) endonuclease activity"/>
    <property type="evidence" value="ECO:0007669"/>
    <property type="project" value="UniProtKB-EC"/>
</dbReference>
<evidence type="ECO:0000313" key="18">
    <source>
        <dbReference type="Proteomes" id="UP000198609"/>
    </source>
</evidence>
<dbReference type="PANTHER" id="PTHR42697">
    <property type="entry name" value="ENDONUCLEASE 8"/>
    <property type="match status" value="1"/>
</dbReference>
<evidence type="ECO:0000256" key="13">
    <source>
        <dbReference type="ARBA" id="ARBA00044632"/>
    </source>
</evidence>
<dbReference type="GO" id="GO:0000703">
    <property type="term" value="F:oxidized pyrimidine nucleobase lesion DNA N-glycosylase activity"/>
    <property type="evidence" value="ECO:0007669"/>
    <property type="project" value="TreeGrafter"/>
</dbReference>
<gene>
    <name evidence="17" type="ORF">SAMN04490356_5195</name>
</gene>
<evidence type="ECO:0000256" key="10">
    <source>
        <dbReference type="ARBA" id="ARBA00023239"/>
    </source>
</evidence>
<dbReference type="Gene3D" id="3.20.190.10">
    <property type="entry name" value="MutM-like, N-terminal"/>
    <property type="match status" value="1"/>
</dbReference>
<dbReference type="InterPro" id="IPR000214">
    <property type="entry name" value="Znf_DNA_glyclase/AP_lyase"/>
</dbReference>
<comment type="similarity">
    <text evidence="1">Belongs to the FPG family.</text>
</comment>
<feature type="domain" description="FPG-type" evidence="15">
    <location>
        <begin position="225"/>
        <end position="263"/>
    </location>
</feature>
<keyword evidence="6" id="KW-0378">Hydrolase</keyword>
<dbReference type="Proteomes" id="UP000198609">
    <property type="component" value="Unassembled WGS sequence"/>
</dbReference>
<keyword evidence="18" id="KW-1185">Reference proteome</keyword>
<keyword evidence="10" id="KW-0456">Lyase</keyword>
<name>A0A1H4UP71_STRMJ</name>
<dbReference type="GO" id="GO:0003684">
    <property type="term" value="F:damaged DNA binding"/>
    <property type="evidence" value="ECO:0007669"/>
    <property type="project" value="InterPro"/>
</dbReference>
<dbReference type="PROSITE" id="PS51066">
    <property type="entry name" value="ZF_FPG_2"/>
    <property type="match status" value="1"/>
</dbReference>
<dbReference type="InterPro" id="IPR015887">
    <property type="entry name" value="DNA_glyclase_Znf_dom_DNA_BS"/>
</dbReference>
<keyword evidence="4" id="KW-0227">DNA damage</keyword>
<organism evidence="17 18">
    <name type="scientific">Streptomyces melanosporofaciens</name>
    <dbReference type="NCBI Taxonomy" id="67327"/>
    <lineage>
        <taxon>Bacteria</taxon>
        <taxon>Bacillati</taxon>
        <taxon>Actinomycetota</taxon>
        <taxon>Actinomycetes</taxon>
        <taxon>Kitasatosporales</taxon>
        <taxon>Streptomycetaceae</taxon>
        <taxon>Streptomyces</taxon>
        <taxon>Streptomyces violaceusniger group</taxon>
    </lineage>
</organism>
<protein>
    <recommendedName>
        <fullName evidence="2">DNA-(apurinic or apyrimidinic site) lyase</fullName>
        <ecNumber evidence="2">4.2.99.18</ecNumber>
    </recommendedName>
</protein>
<evidence type="ECO:0000256" key="6">
    <source>
        <dbReference type="ARBA" id="ARBA00022801"/>
    </source>
</evidence>
<keyword evidence="5 14" id="KW-0863">Zinc-finger</keyword>
<dbReference type="Pfam" id="PF06831">
    <property type="entry name" value="H2TH"/>
    <property type="match status" value="1"/>
</dbReference>
<dbReference type="EC" id="4.2.99.18" evidence="2"/>
<evidence type="ECO:0000259" key="16">
    <source>
        <dbReference type="PROSITE" id="PS51068"/>
    </source>
</evidence>
<evidence type="ECO:0000256" key="4">
    <source>
        <dbReference type="ARBA" id="ARBA00022763"/>
    </source>
</evidence>
<dbReference type="CDD" id="cd08971">
    <property type="entry name" value="AcNei2_N"/>
    <property type="match status" value="1"/>
</dbReference>
<keyword evidence="9" id="KW-0234">DNA repair</keyword>
<keyword evidence="12" id="KW-0326">Glycosidase</keyword>
<comment type="catalytic activity">
    <reaction evidence="13">
        <text>2'-deoxyribonucleotide-(2'-deoxyribose 5'-phosphate)-2'-deoxyribonucleotide-DNA = a 3'-end 2'-deoxyribonucleotide-(2,3-dehydro-2,3-deoxyribose 5'-phosphate)-DNA + a 5'-end 5'-phospho-2'-deoxyribonucleoside-DNA + H(+)</text>
        <dbReference type="Rhea" id="RHEA:66592"/>
        <dbReference type="Rhea" id="RHEA-COMP:13180"/>
        <dbReference type="Rhea" id="RHEA-COMP:16897"/>
        <dbReference type="Rhea" id="RHEA-COMP:17067"/>
        <dbReference type="ChEBI" id="CHEBI:15378"/>
        <dbReference type="ChEBI" id="CHEBI:136412"/>
        <dbReference type="ChEBI" id="CHEBI:157695"/>
        <dbReference type="ChEBI" id="CHEBI:167181"/>
        <dbReference type="EC" id="4.2.99.18"/>
    </reaction>
</comment>
<dbReference type="Gene3D" id="1.10.8.50">
    <property type="match status" value="1"/>
</dbReference>
<evidence type="ECO:0000256" key="8">
    <source>
        <dbReference type="ARBA" id="ARBA00023125"/>
    </source>
</evidence>
<dbReference type="EMBL" id="FNST01000002">
    <property type="protein sequence ID" value="SEC70526.1"/>
    <property type="molecule type" value="Genomic_DNA"/>
</dbReference>
<dbReference type="GO" id="GO:0008270">
    <property type="term" value="F:zinc ion binding"/>
    <property type="evidence" value="ECO:0007669"/>
    <property type="project" value="UniProtKB-KW"/>
</dbReference>
<proteinExistence type="inferred from homology"/>
<keyword evidence="11" id="KW-0511">Multifunctional enzyme</keyword>
<sequence>MDAMPEGDTVWQTAQRLHQALAGSPLTRSDLRVPRLATVDLTGRHVLEVVPRGKHLLTRVEGGLTLHSHLRMDGSWQVYGPGERWRGGPHHQIRAILATAAHTAVGYRLPVLELLRTGDEDRVVGHLGPDLLGPDWDPDEALRRLLTDPSRPLGEALLDQRNLAGIGNVYKSELCFVLRVSPWLPIGEVSSPERLVAHAKKLLEANRNRRARVTTTEPRPDRRLWVYGRPGRPCLRCGTPVRAADQGRAGQERSTFWCPSCQAGPQGPAPS</sequence>
<keyword evidence="8" id="KW-0238">DNA-binding</keyword>
<evidence type="ECO:0000256" key="7">
    <source>
        <dbReference type="ARBA" id="ARBA00022833"/>
    </source>
</evidence>
<dbReference type="InterPro" id="IPR015886">
    <property type="entry name" value="H2TH_FPG"/>
</dbReference>
<accession>A0A1H4UP71</accession>
<keyword evidence="17" id="KW-0255">Endonuclease</keyword>
<dbReference type="InterPro" id="IPR044090">
    <property type="entry name" value="Nei2_N"/>
</dbReference>
<keyword evidence="3" id="KW-0479">Metal-binding</keyword>
<keyword evidence="17" id="KW-0540">Nuclease</keyword>
<dbReference type="InterPro" id="IPR010979">
    <property type="entry name" value="Ribosomal_uS13-like_H2TH"/>
</dbReference>
<evidence type="ECO:0000256" key="14">
    <source>
        <dbReference type="PROSITE-ProRule" id="PRU00391"/>
    </source>
</evidence>
<evidence type="ECO:0000256" key="12">
    <source>
        <dbReference type="ARBA" id="ARBA00023295"/>
    </source>
</evidence>
<evidence type="ECO:0000256" key="2">
    <source>
        <dbReference type="ARBA" id="ARBA00012720"/>
    </source>
</evidence>
<dbReference type="SMART" id="SM01232">
    <property type="entry name" value="H2TH"/>
    <property type="match status" value="1"/>
</dbReference>
<dbReference type="SMART" id="SM00898">
    <property type="entry name" value="Fapy_DNA_glyco"/>
    <property type="match status" value="1"/>
</dbReference>
<evidence type="ECO:0000256" key="3">
    <source>
        <dbReference type="ARBA" id="ARBA00022723"/>
    </source>
</evidence>
<evidence type="ECO:0000256" key="5">
    <source>
        <dbReference type="ARBA" id="ARBA00022771"/>
    </source>
</evidence>
<dbReference type="InterPro" id="IPR035937">
    <property type="entry name" value="FPG_N"/>
</dbReference>